<dbReference type="AlphaFoldDB" id="A0A2S0PAQ9"/>
<name>A0A2S0PAQ9_9NEIS</name>
<evidence type="ECO:0000313" key="1">
    <source>
        <dbReference type="EMBL" id="AVY94422.1"/>
    </source>
</evidence>
<dbReference type="EMBL" id="CP028519">
    <property type="protein sequence ID" value="AVY94422.1"/>
    <property type="molecule type" value="Genomic_DNA"/>
</dbReference>
<dbReference type="KEGG" id="maer:DAI18_10475"/>
<organism evidence="1 2">
    <name type="scientific">Microvirgula aerodenitrificans</name>
    <dbReference type="NCBI Taxonomy" id="57480"/>
    <lineage>
        <taxon>Bacteria</taxon>
        <taxon>Pseudomonadati</taxon>
        <taxon>Pseudomonadota</taxon>
        <taxon>Betaproteobacteria</taxon>
        <taxon>Neisseriales</taxon>
        <taxon>Aquaspirillaceae</taxon>
        <taxon>Microvirgula</taxon>
    </lineage>
</organism>
<dbReference type="Proteomes" id="UP000244173">
    <property type="component" value="Chromosome"/>
</dbReference>
<reference evidence="1 2" key="1">
    <citation type="submission" date="2018-04" db="EMBL/GenBank/DDBJ databases">
        <title>Denitrifier Microvirgula.</title>
        <authorList>
            <person name="Anderson E."/>
            <person name="Jang J."/>
            <person name="Ishii S."/>
        </authorList>
    </citation>
    <scope>NUCLEOTIDE SEQUENCE [LARGE SCALE GENOMIC DNA]</scope>
    <source>
        <strain evidence="1 2">BE2.4</strain>
    </source>
</reference>
<proteinExistence type="predicted"/>
<accession>A0A2S0PAQ9</accession>
<gene>
    <name evidence="1" type="ORF">DAI18_10475</name>
</gene>
<dbReference type="STRING" id="1122240.GCA_000620105_00130"/>
<protein>
    <submittedName>
        <fullName evidence="1">Uncharacterized protein</fullName>
    </submittedName>
</protein>
<sequence length="434" mass="44364">MRISYPLTSTSTPSVDPDSNIVKITNSRSSTDITLGGYPWCNEIDDAEYRDQITQDLSGDTYSAIEKLASLQVPDIDVFTLSNMLFPNDNALQLSDASVPGDMALFGQINPSATTCLLSPLQATVVASNPAQSALVNDTQVFTLTGPAGATISWSLSNNADVCTDDRIEGREDGISATYKAPDISLLSSASFQEVITAVAVVDNADGTTSTYTASAVAIVSANPININPCFAYAVSGSSAPITFTASVVNKSAEDAGQPAWGGATDTTPDSAPPGIYTASYTPTLSTGAYGLETVTFSIGSVSATASVLVVKPGLYPTLHVGAGTWHAGDTDPDEVVAGNLTPLAPGASRQLAAIQTNMMTGESTDIASTPGCTCSILGAPVPDDGSLGSLSATGLYTAPALAKTTCVAIMFMTTSGSDFGYTVIPLLPGKTAA</sequence>
<evidence type="ECO:0000313" key="2">
    <source>
        <dbReference type="Proteomes" id="UP000244173"/>
    </source>
</evidence>
<keyword evidence="2" id="KW-1185">Reference proteome</keyword>